<feature type="region of interest" description="Disordered" evidence="1">
    <location>
        <begin position="35"/>
        <end position="58"/>
    </location>
</feature>
<keyword evidence="2" id="KW-1185">Reference proteome</keyword>
<evidence type="ECO:0000313" key="2">
    <source>
        <dbReference type="Proteomes" id="UP000095287"/>
    </source>
</evidence>
<evidence type="ECO:0000313" key="3">
    <source>
        <dbReference type="WBParaSite" id="L893_g6746.t1"/>
    </source>
</evidence>
<sequence>MDRLSHLAFNHSLPSRRAVNNPNCGIVAVVKRAGPTGAPERTKIRHGRLGQDGGIGPGRDRFTVLETKAERSFVQDPRLRYSASKTLATGYHI</sequence>
<evidence type="ECO:0000256" key="1">
    <source>
        <dbReference type="SAM" id="MobiDB-lite"/>
    </source>
</evidence>
<protein>
    <submittedName>
        <fullName evidence="3">Transposase</fullName>
    </submittedName>
</protein>
<organism evidence="2 3">
    <name type="scientific">Steinernema glaseri</name>
    <dbReference type="NCBI Taxonomy" id="37863"/>
    <lineage>
        <taxon>Eukaryota</taxon>
        <taxon>Metazoa</taxon>
        <taxon>Ecdysozoa</taxon>
        <taxon>Nematoda</taxon>
        <taxon>Chromadorea</taxon>
        <taxon>Rhabditida</taxon>
        <taxon>Tylenchina</taxon>
        <taxon>Panagrolaimomorpha</taxon>
        <taxon>Strongyloidoidea</taxon>
        <taxon>Steinernematidae</taxon>
        <taxon>Steinernema</taxon>
    </lineage>
</organism>
<name>A0A1I8ALQ4_9BILA</name>
<dbReference type="Proteomes" id="UP000095287">
    <property type="component" value="Unplaced"/>
</dbReference>
<accession>A0A1I8ALQ4</accession>
<dbReference type="AlphaFoldDB" id="A0A1I8ALQ4"/>
<proteinExistence type="predicted"/>
<reference evidence="3" key="1">
    <citation type="submission" date="2016-11" db="UniProtKB">
        <authorList>
            <consortium name="WormBaseParasite"/>
        </authorList>
    </citation>
    <scope>IDENTIFICATION</scope>
</reference>
<dbReference type="WBParaSite" id="L893_g6746.t1">
    <property type="protein sequence ID" value="L893_g6746.t1"/>
    <property type="gene ID" value="L893_g6746"/>
</dbReference>